<dbReference type="STRING" id="252740.A0A423VJ76"/>
<protein>
    <recommendedName>
        <fullName evidence="13">Oxidase ustYa</fullName>
    </recommendedName>
</protein>
<reference evidence="11 12" key="1">
    <citation type="submission" date="2015-09" db="EMBL/GenBank/DDBJ databases">
        <title>Host preference determinants of Valsa canker pathogens revealed by comparative genomics.</title>
        <authorList>
            <person name="Yin Z."/>
            <person name="Huang L."/>
        </authorList>
    </citation>
    <scope>NUCLEOTIDE SEQUENCE [LARGE SCALE GENOMIC DNA]</scope>
    <source>
        <strain evidence="11 12">YSFL</strain>
    </source>
</reference>
<dbReference type="InterPro" id="IPR021765">
    <property type="entry name" value="UstYa-like"/>
</dbReference>
<evidence type="ECO:0000256" key="5">
    <source>
        <dbReference type="ARBA" id="ARBA00023002"/>
    </source>
</evidence>
<evidence type="ECO:0008006" key="13">
    <source>
        <dbReference type="Google" id="ProtNLM"/>
    </source>
</evidence>
<keyword evidence="8" id="KW-0325">Glycoprotein</keyword>
<evidence type="ECO:0000256" key="6">
    <source>
        <dbReference type="ARBA" id="ARBA00023026"/>
    </source>
</evidence>
<name>A0A423VJ76_CYTCH</name>
<evidence type="ECO:0000313" key="11">
    <source>
        <dbReference type="EMBL" id="ROV90980.1"/>
    </source>
</evidence>
<evidence type="ECO:0000256" key="8">
    <source>
        <dbReference type="ARBA" id="ARBA00023180"/>
    </source>
</evidence>
<dbReference type="GO" id="GO:0016491">
    <property type="term" value="F:oxidoreductase activity"/>
    <property type="evidence" value="ECO:0007669"/>
    <property type="project" value="UniProtKB-KW"/>
</dbReference>
<dbReference type="GO" id="GO:0043386">
    <property type="term" value="P:mycotoxin biosynthetic process"/>
    <property type="evidence" value="ECO:0007669"/>
    <property type="project" value="InterPro"/>
</dbReference>
<keyword evidence="3" id="KW-0812">Transmembrane</keyword>
<evidence type="ECO:0000256" key="2">
    <source>
        <dbReference type="ARBA" id="ARBA00004685"/>
    </source>
</evidence>
<dbReference type="EMBL" id="LJZO01000046">
    <property type="protein sequence ID" value="ROV90980.1"/>
    <property type="molecule type" value="Genomic_DNA"/>
</dbReference>
<dbReference type="Pfam" id="PF11807">
    <property type="entry name" value="UstYa"/>
    <property type="match status" value="1"/>
</dbReference>
<evidence type="ECO:0000256" key="10">
    <source>
        <dbReference type="SAM" id="MobiDB-lite"/>
    </source>
</evidence>
<evidence type="ECO:0000256" key="4">
    <source>
        <dbReference type="ARBA" id="ARBA00022989"/>
    </source>
</evidence>
<keyword evidence="12" id="KW-1185">Reference proteome</keyword>
<accession>A0A423VJ76</accession>
<dbReference type="AlphaFoldDB" id="A0A423VJ76"/>
<proteinExistence type="inferred from homology"/>
<organism evidence="11 12">
    <name type="scientific">Cytospora chrysosperma</name>
    <name type="common">Cytospora canker fungus</name>
    <name type="synonym">Sphaeria chrysosperma</name>
    <dbReference type="NCBI Taxonomy" id="252740"/>
    <lineage>
        <taxon>Eukaryota</taxon>
        <taxon>Fungi</taxon>
        <taxon>Dikarya</taxon>
        <taxon>Ascomycota</taxon>
        <taxon>Pezizomycotina</taxon>
        <taxon>Sordariomycetes</taxon>
        <taxon>Sordariomycetidae</taxon>
        <taxon>Diaporthales</taxon>
        <taxon>Cytosporaceae</taxon>
        <taxon>Cytospora</taxon>
    </lineage>
</organism>
<feature type="region of interest" description="Disordered" evidence="10">
    <location>
        <begin position="1"/>
        <end position="45"/>
    </location>
</feature>
<keyword evidence="7" id="KW-0472">Membrane</keyword>
<dbReference type="GO" id="GO:0016020">
    <property type="term" value="C:membrane"/>
    <property type="evidence" value="ECO:0007669"/>
    <property type="project" value="UniProtKB-SubCell"/>
</dbReference>
<keyword evidence="5" id="KW-0560">Oxidoreductase</keyword>
<comment type="subcellular location">
    <subcellularLocation>
        <location evidence="1">Membrane</location>
        <topology evidence="1">Single-pass membrane protein</topology>
    </subcellularLocation>
</comment>
<comment type="pathway">
    <text evidence="2">Mycotoxin biosynthesis.</text>
</comment>
<dbReference type="PANTHER" id="PTHR33365">
    <property type="entry name" value="YALI0B05434P"/>
    <property type="match status" value="1"/>
</dbReference>
<evidence type="ECO:0000256" key="1">
    <source>
        <dbReference type="ARBA" id="ARBA00004167"/>
    </source>
</evidence>
<dbReference type="PANTHER" id="PTHR33365:SF11">
    <property type="entry name" value="TAT PATHWAY SIGNAL SEQUENCE"/>
    <property type="match status" value="1"/>
</dbReference>
<sequence>MGPAHKYENVQPADEHDNDRESSRSSTEVESLIDEKSWQAQQRQRKSKRSTLAGILSSSRWMLDTTLLLMIITLLLRNEMQEPVRDQWQLLGDMTGVGPRFPQRLTKFEPDMSYAPLNSSEFFTDEVLDKWTSLIPKGTGYQLVVDLHHQYHDLPEPLDWPNGMTVYTTSVTHQLHCLFIMAQTYSGLKSGHEIPDDHNRHVAHCIAYLRQAIMCSADTALEGRPTTLPEGSVNSDGWDATHVCKDYGQVKEYLEKVRAQDNQTIF</sequence>
<evidence type="ECO:0000256" key="3">
    <source>
        <dbReference type="ARBA" id="ARBA00022692"/>
    </source>
</evidence>
<comment type="similarity">
    <text evidence="9">Belongs to the ustYa family.</text>
</comment>
<keyword evidence="4" id="KW-1133">Transmembrane helix</keyword>
<evidence type="ECO:0000256" key="7">
    <source>
        <dbReference type="ARBA" id="ARBA00023136"/>
    </source>
</evidence>
<gene>
    <name evidence="11" type="ORF">VSDG_07685</name>
</gene>
<evidence type="ECO:0000313" key="12">
    <source>
        <dbReference type="Proteomes" id="UP000284375"/>
    </source>
</evidence>
<keyword evidence="6" id="KW-0843">Virulence</keyword>
<feature type="compositionally biased region" description="Basic and acidic residues" evidence="10">
    <location>
        <begin position="1"/>
        <end position="23"/>
    </location>
</feature>
<comment type="caution">
    <text evidence="11">The sequence shown here is derived from an EMBL/GenBank/DDBJ whole genome shotgun (WGS) entry which is preliminary data.</text>
</comment>
<dbReference type="OrthoDB" id="3687641at2759"/>
<evidence type="ECO:0000256" key="9">
    <source>
        <dbReference type="ARBA" id="ARBA00035112"/>
    </source>
</evidence>
<dbReference type="Proteomes" id="UP000284375">
    <property type="component" value="Unassembled WGS sequence"/>
</dbReference>